<feature type="binding site" evidence="6">
    <location>
        <begin position="210"/>
        <end position="211"/>
    </location>
    <ligand>
        <name>substrate</name>
    </ligand>
</feature>
<dbReference type="Proteomes" id="UP000245790">
    <property type="component" value="Unassembled WGS sequence"/>
</dbReference>
<evidence type="ECO:0000313" key="8">
    <source>
        <dbReference type="EMBL" id="PWK52794.1"/>
    </source>
</evidence>
<organism evidence="8 9">
    <name type="scientific">Pleionea mediterranea</name>
    <dbReference type="NCBI Taxonomy" id="523701"/>
    <lineage>
        <taxon>Bacteria</taxon>
        <taxon>Pseudomonadati</taxon>
        <taxon>Pseudomonadota</taxon>
        <taxon>Gammaproteobacteria</taxon>
        <taxon>Oceanospirillales</taxon>
        <taxon>Pleioneaceae</taxon>
        <taxon>Pleionea</taxon>
    </lineage>
</organism>
<feature type="binding site" evidence="6">
    <location>
        <position position="66"/>
    </location>
    <ligand>
        <name>substrate</name>
    </ligand>
</feature>
<proteinExistence type="inferred from homology"/>
<dbReference type="Pfam" id="PF01678">
    <property type="entry name" value="DAP_epimerase"/>
    <property type="match status" value="2"/>
</dbReference>
<gene>
    <name evidence="6" type="primary">dapF</name>
    <name evidence="8" type="ORF">C8D97_10412</name>
</gene>
<dbReference type="SUPFAM" id="SSF54506">
    <property type="entry name" value="Diaminopimelate epimerase-like"/>
    <property type="match status" value="2"/>
</dbReference>
<sequence length="276" mass="30788">MLISFAKMQGLGNDFMVVDTISQPIYFNEAQIRRLADRHYGIGFDQLLLVEAPQQPDVDFHYRIFNADGKEVEQCGNGARCLAKFVKMMGLTWKYKLRISTLKGVISSRMHKDGNVTVEMGVPVLSPQRIPMRYAEQNTEYSVETHGIRHKVGALSLGNPHCVMTVEDVSRASVDDWGSAICQHNIFPEQVNVGFMQVVERNHIKLRVYERGVGETLACGTGACAAAAIGQLQDKLDKRVKVQLPGGRLTIDWEGDGQPLYMTGPAEFVFEGQIEL</sequence>
<comment type="similarity">
    <text evidence="1 6">Belongs to the diaminopimelate epimerase family.</text>
</comment>
<name>A0A316FVI1_9GAMM</name>
<dbReference type="InterPro" id="IPR001653">
    <property type="entry name" value="DAP_epimerase_DapF"/>
</dbReference>
<dbReference type="PANTHER" id="PTHR31689">
    <property type="entry name" value="DIAMINOPIMELATE EPIMERASE, CHLOROPLASTIC"/>
    <property type="match status" value="1"/>
</dbReference>
<comment type="caution">
    <text evidence="8">The sequence shown here is derived from an EMBL/GenBank/DDBJ whole genome shotgun (WGS) entry which is preliminary data.</text>
</comment>
<comment type="catalytic activity">
    <reaction evidence="6">
        <text>(2S,6S)-2,6-diaminopimelate = meso-2,6-diaminopimelate</text>
        <dbReference type="Rhea" id="RHEA:15393"/>
        <dbReference type="ChEBI" id="CHEBI:57609"/>
        <dbReference type="ChEBI" id="CHEBI:57791"/>
        <dbReference type="EC" id="5.1.1.7"/>
    </reaction>
</comment>
<dbReference type="HAMAP" id="MF_00197">
    <property type="entry name" value="DAP_epimerase"/>
    <property type="match status" value="1"/>
</dbReference>
<feature type="binding site" evidence="6">
    <location>
        <begin position="76"/>
        <end position="77"/>
    </location>
    <ligand>
        <name>substrate</name>
    </ligand>
</feature>
<evidence type="ECO:0000256" key="6">
    <source>
        <dbReference type="HAMAP-Rule" id="MF_00197"/>
    </source>
</evidence>
<dbReference type="EMBL" id="QGGU01000004">
    <property type="protein sequence ID" value="PWK52794.1"/>
    <property type="molecule type" value="Genomic_DNA"/>
</dbReference>
<dbReference type="UniPathway" id="UPA00034">
    <property type="reaction ID" value="UER00025"/>
</dbReference>
<comment type="subcellular location">
    <subcellularLocation>
        <location evidence="6">Cytoplasm</location>
    </subcellularLocation>
</comment>
<dbReference type="EC" id="5.1.1.7" evidence="6 7"/>
<evidence type="ECO:0000256" key="5">
    <source>
        <dbReference type="ARBA" id="ARBA00023235"/>
    </source>
</evidence>
<evidence type="ECO:0000256" key="3">
    <source>
        <dbReference type="ARBA" id="ARBA00022605"/>
    </source>
</evidence>
<feature type="binding site" evidence="6">
    <location>
        <position position="46"/>
    </location>
    <ligand>
        <name>substrate</name>
    </ligand>
</feature>
<feature type="active site" description="Proton acceptor" evidence="6">
    <location>
        <position position="219"/>
    </location>
</feature>
<feature type="site" description="Important for dimerization" evidence="6">
    <location>
        <position position="270"/>
    </location>
</feature>
<comment type="function">
    <text evidence="6">Catalyzes the stereoinversion of LL-2,6-diaminopimelate (L,L-DAP) to meso-diaminopimelate (meso-DAP), a precursor of L-lysine and an essential component of the bacterial peptidoglycan.</text>
</comment>
<keyword evidence="5 6" id="KW-0413">Isomerase</keyword>
<dbReference type="PANTHER" id="PTHR31689:SF0">
    <property type="entry name" value="DIAMINOPIMELATE EPIMERASE"/>
    <property type="match status" value="1"/>
</dbReference>
<accession>A0A316FVI1</accession>
<comment type="pathway">
    <text evidence="6">Amino-acid biosynthesis; L-lysine biosynthesis via DAP pathway; DL-2,6-diaminopimelate from LL-2,6-diaminopimelate: step 1/1.</text>
</comment>
<feature type="binding site" evidence="6">
    <location>
        <begin position="220"/>
        <end position="221"/>
    </location>
    <ligand>
        <name>substrate</name>
    </ligand>
</feature>
<dbReference type="FunFam" id="3.10.310.10:FF:000001">
    <property type="entry name" value="Diaminopimelate epimerase"/>
    <property type="match status" value="1"/>
</dbReference>
<protein>
    <recommendedName>
        <fullName evidence="6 7">Diaminopimelate epimerase</fullName>
        <shortName evidence="6">DAP epimerase</shortName>
        <ecNumber evidence="6 7">5.1.1.7</ecNumber>
    </recommendedName>
    <alternativeName>
        <fullName evidence="6">PLP-independent amino acid racemase</fullName>
    </alternativeName>
</protein>
<evidence type="ECO:0000313" key="9">
    <source>
        <dbReference type="Proteomes" id="UP000245790"/>
    </source>
</evidence>
<feature type="active site" description="Proton donor" evidence="6">
    <location>
        <position position="75"/>
    </location>
</feature>
<feature type="binding site" evidence="6">
    <location>
        <position position="13"/>
    </location>
    <ligand>
        <name>substrate</name>
    </ligand>
</feature>
<dbReference type="AlphaFoldDB" id="A0A316FVI1"/>
<evidence type="ECO:0000256" key="1">
    <source>
        <dbReference type="ARBA" id="ARBA00010219"/>
    </source>
</evidence>
<keyword evidence="2 6" id="KW-0963">Cytoplasm</keyword>
<evidence type="ECO:0000256" key="2">
    <source>
        <dbReference type="ARBA" id="ARBA00022490"/>
    </source>
</evidence>
<feature type="binding site" evidence="6">
    <location>
        <position position="192"/>
    </location>
    <ligand>
        <name>substrate</name>
    </ligand>
</feature>
<feature type="site" description="Could be important to modulate the pK values of the two catalytic cysteine residues" evidence="6">
    <location>
        <position position="161"/>
    </location>
</feature>
<comment type="subunit">
    <text evidence="6">Homodimer.</text>
</comment>
<keyword evidence="9" id="KW-1185">Reference proteome</keyword>
<dbReference type="Gene3D" id="3.10.310.10">
    <property type="entry name" value="Diaminopimelate Epimerase, Chain A, domain 1"/>
    <property type="match status" value="2"/>
</dbReference>
<dbReference type="GO" id="GO:0009089">
    <property type="term" value="P:lysine biosynthetic process via diaminopimelate"/>
    <property type="evidence" value="ECO:0007669"/>
    <property type="project" value="UniProtKB-UniRule"/>
</dbReference>
<feature type="binding site" evidence="6">
    <location>
        <position position="159"/>
    </location>
    <ligand>
        <name>substrate</name>
    </ligand>
</feature>
<evidence type="ECO:0000256" key="4">
    <source>
        <dbReference type="ARBA" id="ARBA00023154"/>
    </source>
</evidence>
<reference evidence="8 9" key="1">
    <citation type="submission" date="2018-05" db="EMBL/GenBank/DDBJ databases">
        <title>Genomic Encyclopedia of Type Strains, Phase IV (KMG-IV): sequencing the most valuable type-strain genomes for metagenomic binning, comparative biology and taxonomic classification.</title>
        <authorList>
            <person name="Goeker M."/>
        </authorList>
    </citation>
    <scope>NUCLEOTIDE SEQUENCE [LARGE SCALE GENOMIC DNA]</scope>
    <source>
        <strain evidence="8 9">DSM 25350</strain>
    </source>
</reference>
<evidence type="ECO:0000256" key="7">
    <source>
        <dbReference type="NCBIfam" id="TIGR00652"/>
    </source>
</evidence>
<dbReference type="RefSeq" id="WP_210204867.1">
    <property type="nucleotide sequence ID" value="NZ_QGGU01000004.1"/>
</dbReference>
<dbReference type="GO" id="GO:0005829">
    <property type="term" value="C:cytosol"/>
    <property type="evidence" value="ECO:0007669"/>
    <property type="project" value="TreeGrafter"/>
</dbReference>
<feature type="site" description="Could be important to modulate the pK values of the two catalytic cysteine residues" evidence="6">
    <location>
        <position position="210"/>
    </location>
</feature>
<dbReference type="NCBIfam" id="TIGR00652">
    <property type="entry name" value="DapF"/>
    <property type="match status" value="1"/>
</dbReference>
<keyword evidence="4 6" id="KW-0457">Lysine biosynthesis</keyword>
<keyword evidence="3 6" id="KW-0028">Amino-acid biosynthesis</keyword>
<dbReference type="GO" id="GO:0008837">
    <property type="term" value="F:diaminopimelate epimerase activity"/>
    <property type="evidence" value="ECO:0007669"/>
    <property type="project" value="UniProtKB-UniRule"/>
</dbReference>